<evidence type="ECO:0000313" key="3">
    <source>
        <dbReference type="EMBL" id="MCK0532617.1"/>
    </source>
</evidence>
<dbReference type="PANTHER" id="PTHR30273">
    <property type="entry name" value="PERIPLASMIC SIGNAL SENSOR AND SIGMA FACTOR ACTIVATOR FECR-RELATED"/>
    <property type="match status" value="1"/>
</dbReference>
<reference evidence="3 4" key="1">
    <citation type="submission" date="2022-04" db="EMBL/GenBank/DDBJ databases">
        <authorList>
            <person name="Huq M.A."/>
        </authorList>
    </citation>
    <scope>NUCLEOTIDE SEQUENCE [LARGE SCALE GENOMIC DNA]</scope>
    <source>
        <strain evidence="3 4">MAH-33</strain>
    </source>
</reference>
<feature type="domain" description="FecR protein" evidence="2">
    <location>
        <begin position="21"/>
        <end position="112"/>
    </location>
</feature>
<dbReference type="PANTHER" id="PTHR30273:SF2">
    <property type="entry name" value="PROTEIN FECR"/>
    <property type="match status" value="1"/>
</dbReference>
<organism evidence="3 4">
    <name type="scientific">Sphingobium agri</name>
    <dbReference type="NCBI Taxonomy" id="2933566"/>
    <lineage>
        <taxon>Bacteria</taxon>
        <taxon>Pseudomonadati</taxon>
        <taxon>Pseudomonadota</taxon>
        <taxon>Alphaproteobacteria</taxon>
        <taxon>Sphingomonadales</taxon>
        <taxon>Sphingomonadaceae</taxon>
        <taxon>Sphingobium</taxon>
    </lineage>
</organism>
<feature type="signal peptide" evidence="1">
    <location>
        <begin position="1"/>
        <end position="19"/>
    </location>
</feature>
<dbReference type="EMBL" id="JALKHS010000010">
    <property type="protein sequence ID" value="MCK0532617.1"/>
    <property type="molecule type" value="Genomic_DNA"/>
</dbReference>
<evidence type="ECO:0000313" key="4">
    <source>
        <dbReference type="Proteomes" id="UP001203512"/>
    </source>
</evidence>
<sequence>MSALAAAFLMIMTPPAAEVANVSTGVGERKTVTIADGSHVTLDTDSAVVIRLDEQERHVALRRGRANFAVAHDPHRPFHVTAEGLTVTAIGTDFDVSAISRPPAVILIDGRVAVEARSKTGQADRAFLSPGQRLTLSASGRLTKPSKIDLASVTGWQEDRLDFTNETASQTIMQANRYSVRKIRLLDQASGGKRLEGSFRAGDTDGLAAALCVFLDLRIVQKTDEMLVLDRAR</sequence>
<comment type="caution">
    <text evidence="3">The sequence shown here is derived from an EMBL/GenBank/DDBJ whole genome shotgun (WGS) entry which is preliminary data.</text>
</comment>
<proteinExistence type="predicted"/>
<accession>A0ABT0E097</accession>
<dbReference type="RefSeq" id="WP_247233286.1">
    <property type="nucleotide sequence ID" value="NZ_JALKHS010000010.1"/>
</dbReference>
<dbReference type="Gene3D" id="2.60.120.1440">
    <property type="match status" value="1"/>
</dbReference>
<name>A0ABT0E097_9SPHN</name>
<dbReference type="Pfam" id="PF04773">
    <property type="entry name" value="FecR"/>
    <property type="match status" value="1"/>
</dbReference>
<dbReference type="InterPro" id="IPR012373">
    <property type="entry name" value="Ferrdict_sens_TM"/>
</dbReference>
<dbReference type="Proteomes" id="UP001203512">
    <property type="component" value="Unassembled WGS sequence"/>
</dbReference>
<keyword evidence="4" id="KW-1185">Reference proteome</keyword>
<evidence type="ECO:0000256" key="1">
    <source>
        <dbReference type="SAM" id="SignalP"/>
    </source>
</evidence>
<protein>
    <submittedName>
        <fullName evidence="3">FecR domain-containing protein</fullName>
    </submittedName>
</protein>
<keyword evidence="1" id="KW-0732">Signal</keyword>
<dbReference type="InterPro" id="IPR006860">
    <property type="entry name" value="FecR"/>
</dbReference>
<gene>
    <name evidence="3" type="ORF">MU848_13585</name>
</gene>
<feature type="chain" id="PRO_5045601872" evidence="1">
    <location>
        <begin position="20"/>
        <end position="233"/>
    </location>
</feature>
<evidence type="ECO:0000259" key="2">
    <source>
        <dbReference type="Pfam" id="PF04773"/>
    </source>
</evidence>